<dbReference type="SUPFAM" id="SSF56112">
    <property type="entry name" value="Protein kinase-like (PK-like)"/>
    <property type="match status" value="1"/>
</dbReference>
<dbReference type="GO" id="GO:0016773">
    <property type="term" value="F:phosphotransferase activity, alcohol group as acceptor"/>
    <property type="evidence" value="ECO:0007669"/>
    <property type="project" value="InterPro"/>
</dbReference>
<dbReference type="RefSeq" id="WP_143783778.1">
    <property type="nucleotide sequence ID" value="NZ_CP041616.1"/>
</dbReference>
<gene>
    <name evidence="1" type="ORF">FNH13_12835</name>
</gene>
<dbReference type="GO" id="GO:0019748">
    <property type="term" value="P:secondary metabolic process"/>
    <property type="evidence" value="ECO:0007669"/>
    <property type="project" value="InterPro"/>
</dbReference>
<dbReference type="OrthoDB" id="3638028at2"/>
<dbReference type="Pfam" id="PF04655">
    <property type="entry name" value="APH_6_hur"/>
    <property type="match status" value="1"/>
</dbReference>
<name>A0A516GC42_9MICO</name>
<proteinExistence type="predicted"/>
<reference evidence="1 2" key="1">
    <citation type="submission" date="2019-07" db="EMBL/GenBank/DDBJ databases">
        <title>complete genome sequencing of Ornithinimicrobium sp. H23M54.</title>
        <authorList>
            <person name="Bae J.-W."/>
            <person name="Lee S.-Y."/>
        </authorList>
    </citation>
    <scope>NUCLEOTIDE SEQUENCE [LARGE SCALE GENOMIC DNA]</scope>
    <source>
        <strain evidence="1 2">H23M54</strain>
    </source>
</reference>
<evidence type="ECO:0000313" key="2">
    <source>
        <dbReference type="Proteomes" id="UP000315395"/>
    </source>
</evidence>
<sequence length="322" mass="35033">MPERPDLPRAVTDLVPQGLITQVLGHVPAEGYAGGLAWLPTVPRLVAELVEQWRLEVTGPATHGYAALVLPVETPGGPAVLKIAWPHPEGRDEHRTLGLWGGHGAVRLLAADPSRWALLLERLDPRDLNGPPVSVLDSCEQIGRLAALLDRPAPPWTSLSASDHLATLVADLDALRAGDRARSLPRALLERGRSLATDLATEPGIDARLVHSDLHQENVLWRPDPGEWVAIDPQTIAADPAWVVAPALWNRWPESAAAHDTRVHLRLRLEVLCEAADLDPDRGRAFAEIRMLRNAVWEIQEGTATAAGLTRHVTLIKAFQPA</sequence>
<dbReference type="KEGG" id="orz:FNH13_12835"/>
<dbReference type="InterPro" id="IPR011009">
    <property type="entry name" value="Kinase-like_dom_sf"/>
</dbReference>
<evidence type="ECO:0000313" key="1">
    <source>
        <dbReference type="EMBL" id="QDO89101.1"/>
    </source>
</evidence>
<keyword evidence="2" id="KW-1185">Reference proteome</keyword>
<dbReference type="Proteomes" id="UP000315395">
    <property type="component" value="Chromosome"/>
</dbReference>
<organism evidence="1 2">
    <name type="scientific">Ornithinimicrobium ciconiae</name>
    <dbReference type="NCBI Taxonomy" id="2594265"/>
    <lineage>
        <taxon>Bacteria</taxon>
        <taxon>Bacillati</taxon>
        <taxon>Actinomycetota</taxon>
        <taxon>Actinomycetes</taxon>
        <taxon>Micrococcales</taxon>
        <taxon>Ornithinimicrobiaceae</taxon>
        <taxon>Ornithinimicrobium</taxon>
    </lineage>
</organism>
<dbReference type="AlphaFoldDB" id="A0A516GC42"/>
<protein>
    <submittedName>
        <fullName evidence="1">Phosphotransferase</fullName>
    </submittedName>
</protein>
<dbReference type="EMBL" id="CP041616">
    <property type="protein sequence ID" value="QDO89101.1"/>
    <property type="molecule type" value="Genomic_DNA"/>
</dbReference>
<dbReference type="InterPro" id="IPR006748">
    <property type="entry name" value="NH2Glyco/OHUrea_AB-resist_kin"/>
</dbReference>
<accession>A0A516GC42</accession>
<keyword evidence="1" id="KW-0808">Transferase</keyword>